<accession>A0ABP8JAR2</accession>
<gene>
    <name evidence="2" type="ORF">GCM10023147_12950</name>
</gene>
<proteinExistence type="predicted"/>
<name>A0ABP8JAR2_9ACTN</name>
<dbReference type="EMBL" id="BAABFR010000014">
    <property type="protein sequence ID" value="GAA4387911.1"/>
    <property type="molecule type" value="Genomic_DNA"/>
</dbReference>
<evidence type="ECO:0000313" key="2">
    <source>
        <dbReference type="EMBL" id="GAA4387911.1"/>
    </source>
</evidence>
<sequence length="91" mass="9682">MFIIGTFSRRIVATPAAPGDVASIGSVADAYDNALADIEYATAGWVSWYDDDRLHHSIGLVPPIESEAATLPANSSVDPYRDGTKPQAIHP</sequence>
<reference evidence="3" key="1">
    <citation type="journal article" date="2019" name="Int. J. Syst. Evol. Microbiol.">
        <title>The Global Catalogue of Microorganisms (GCM) 10K type strain sequencing project: providing services to taxonomists for standard genome sequencing and annotation.</title>
        <authorList>
            <consortium name="The Broad Institute Genomics Platform"/>
            <consortium name="The Broad Institute Genome Sequencing Center for Infectious Disease"/>
            <person name="Wu L."/>
            <person name="Ma J."/>
        </authorList>
    </citation>
    <scope>NUCLEOTIDE SEQUENCE [LARGE SCALE GENOMIC DNA]</scope>
    <source>
        <strain evidence="3">JCM 17688</strain>
    </source>
</reference>
<dbReference type="Proteomes" id="UP001500635">
    <property type="component" value="Unassembled WGS sequence"/>
</dbReference>
<comment type="caution">
    <text evidence="2">The sequence shown here is derived from an EMBL/GenBank/DDBJ whole genome shotgun (WGS) entry which is preliminary data.</text>
</comment>
<feature type="region of interest" description="Disordered" evidence="1">
    <location>
        <begin position="70"/>
        <end position="91"/>
    </location>
</feature>
<keyword evidence="3" id="KW-1185">Reference proteome</keyword>
<evidence type="ECO:0008006" key="4">
    <source>
        <dbReference type="Google" id="ProtNLM"/>
    </source>
</evidence>
<organism evidence="2 3">
    <name type="scientific">Tsukamurella soli</name>
    <dbReference type="NCBI Taxonomy" id="644556"/>
    <lineage>
        <taxon>Bacteria</taxon>
        <taxon>Bacillati</taxon>
        <taxon>Actinomycetota</taxon>
        <taxon>Actinomycetes</taxon>
        <taxon>Mycobacteriales</taxon>
        <taxon>Tsukamurellaceae</taxon>
        <taxon>Tsukamurella</taxon>
    </lineage>
</organism>
<protein>
    <recommendedName>
        <fullName evidence="4">Integrase core domain-containing protein</fullName>
    </recommendedName>
</protein>
<evidence type="ECO:0000313" key="3">
    <source>
        <dbReference type="Proteomes" id="UP001500635"/>
    </source>
</evidence>
<evidence type="ECO:0000256" key="1">
    <source>
        <dbReference type="SAM" id="MobiDB-lite"/>
    </source>
</evidence>